<dbReference type="AlphaFoldDB" id="A0ABD6C7N5"/>
<evidence type="ECO:0000313" key="1">
    <source>
        <dbReference type="EMBL" id="MFD1585430.1"/>
    </source>
</evidence>
<sequence length="49" mass="5583">MTETQQTLATWRLDNAAIDRGTFCLLDTDRPGMWISCEQPVSVRHFTGL</sequence>
<reference evidence="1 2" key="1">
    <citation type="journal article" date="2019" name="Int. J. Syst. Evol. Microbiol.">
        <title>The Global Catalogue of Microorganisms (GCM) 10K type strain sequencing project: providing services to taxonomists for standard genome sequencing and annotation.</title>
        <authorList>
            <consortium name="The Broad Institute Genomics Platform"/>
            <consortium name="The Broad Institute Genome Sequencing Center for Infectious Disease"/>
            <person name="Wu L."/>
            <person name="Ma J."/>
        </authorList>
    </citation>
    <scope>NUCLEOTIDE SEQUENCE [LARGE SCALE GENOMIC DNA]</scope>
    <source>
        <strain evidence="1 2">CGMCC 1.12125</strain>
    </source>
</reference>
<evidence type="ECO:0000313" key="2">
    <source>
        <dbReference type="Proteomes" id="UP001597119"/>
    </source>
</evidence>
<dbReference type="EMBL" id="JBHUDJ010000001">
    <property type="protein sequence ID" value="MFD1585430.1"/>
    <property type="molecule type" value="Genomic_DNA"/>
</dbReference>
<proteinExistence type="predicted"/>
<protein>
    <submittedName>
        <fullName evidence="1">Uncharacterized protein</fullName>
    </submittedName>
</protein>
<dbReference type="Proteomes" id="UP001597119">
    <property type="component" value="Unassembled WGS sequence"/>
</dbReference>
<gene>
    <name evidence="1" type="ORF">ACFR9U_00425</name>
</gene>
<dbReference type="RefSeq" id="WP_247377743.1">
    <property type="nucleotide sequence ID" value="NZ_JALLGV010000004.1"/>
</dbReference>
<accession>A0ABD6C7N5</accession>
<organism evidence="1 2">
    <name type="scientific">Halorientalis brevis</name>
    <dbReference type="NCBI Taxonomy" id="1126241"/>
    <lineage>
        <taxon>Archaea</taxon>
        <taxon>Methanobacteriati</taxon>
        <taxon>Methanobacteriota</taxon>
        <taxon>Stenosarchaea group</taxon>
        <taxon>Halobacteria</taxon>
        <taxon>Halobacteriales</taxon>
        <taxon>Haloarculaceae</taxon>
        <taxon>Halorientalis</taxon>
    </lineage>
</organism>
<comment type="caution">
    <text evidence="1">The sequence shown here is derived from an EMBL/GenBank/DDBJ whole genome shotgun (WGS) entry which is preliminary data.</text>
</comment>
<name>A0ABD6C7N5_9EURY</name>
<keyword evidence="2" id="KW-1185">Reference proteome</keyword>